<dbReference type="InterPro" id="IPR001638">
    <property type="entry name" value="Solute-binding_3/MltF_N"/>
</dbReference>
<protein>
    <submittedName>
        <fullName evidence="3">Unannotated protein</fullName>
    </submittedName>
</protein>
<organism evidence="3">
    <name type="scientific">freshwater metagenome</name>
    <dbReference type="NCBI Taxonomy" id="449393"/>
    <lineage>
        <taxon>unclassified sequences</taxon>
        <taxon>metagenomes</taxon>
        <taxon>ecological metagenomes</taxon>
    </lineage>
</organism>
<sequence length="302" mass="30989">MRTPTLKAFAATAVLALAVAGCGSSDEDESTAGAGTGTTAAKTTTVNDAAVAQLPADVKSKGTLTVAADASYPPNEFFAEDGKTVIGLDPDLAQALGKALGLKMEVQNAGFDGIIAGLQSGKYDLGMSSFTDNKEREEVVNFVTYLSAGTSFFVNAQKDTQVTDLASLCGKKVAVEKGTVQLDDATAQAKKCGGNKLTVLPYPDQNGANQALAAGRADVSMADSPVADYQVKLSNGALKLAGTPYGTAPYGIAIPKNLKIEKALQTALKGLIADGTYQSILDKWGLEKSAAVTEPVINGAQD</sequence>
<evidence type="ECO:0000256" key="1">
    <source>
        <dbReference type="ARBA" id="ARBA00022729"/>
    </source>
</evidence>
<dbReference type="EMBL" id="CAFBMK010000124">
    <property type="protein sequence ID" value="CAB4924437.1"/>
    <property type="molecule type" value="Genomic_DNA"/>
</dbReference>
<dbReference type="Pfam" id="PF00497">
    <property type="entry name" value="SBP_bac_3"/>
    <property type="match status" value="1"/>
</dbReference>
<dbReference type="PANTHER" id="PTHR35936">
    <property type="entry name" value="MEMBRANE-BOUND LYTIC MUREIN TRANSGLYCOSYLASE F"/>
    <property type="match status" value="1"/>
</dbReference>
<dbReference type="CDD" id="cd01004">
    <property type="entry name" value="PBP2_MidA_like"/>
    <property type="match status" value="1"/>
</dbReference>
<dbReference type="AlphaFoldDB" id="A0A6J7I1A2"/>
<evidence type="ECO:0000313" key="3">
    <source>
        <dbReference type="EMBL" id="CAB4924437.1"/>
    </source>
</evidence>
<evidence type="ECO:0000259" key="2">
    <source>
        <dbReference type="SMART" id="SM00062"/>
    </source>
</evidence>
<dbReference type="SMART" id="SM00062">
    <property type="entry name" value="PBPb"/>
    <property type="match status" value="1"/>
</dbReference>
<gene>
    <name evidence="3" type="ORF">UFOPK3564_02025</name>
</gene>
<reference evidence="3" key="1">
    <citation type="submission" date="2020-05" db="EMBL/GenBank/DDBJ databases">
        <authorList>
            <person name="Chiriac C."/>
            <person name="Salcher M."/>
            <person name="Ghai R."/>
            <person name="Kavagutti S V."/>
        </authorList>
    </citation>
    <scope>NUCLEOTIDE SEQUENCE</scope>
</reference>
<name>A0A6J7I1A2_9ZZZZ</name>
<dbReference type="SUPFAM" id="SSF53850">
    <property type="entry name" value="Periplasmic binding protein-like II"/>
    <property type="match status" value="1"/>
</dbReference>
<keyword evidence="1" id="KW-0732">Signal</keyword>
<dbReference type="Gene3D" id="3.40.190.10">
    <property type="entry name" value="Periplasmic binding protein-like II"/>
    <property type="match status" value="2"/>
</dbReference>
<proteinExistence type="predicted"/>
<feature type="domain" description="Solute-binding protein family 3/N-terminal" evidence="2">
    <location>
        <begin position="63"/>
        <end position="288"/>
    </location>
</feature>
<dbReference type="PANTHER" id="PTHR35936:SF17">
    <property type="entry name" value="ARGININE-BINDING EXTRACELLULAR PROTEIN ARTP"/>
    <property type="match status" value="1"/>
</dbReference>
<dbReference type="PROSITE" id="PS51257">
    <property type="entry name" value="PROKAR_LIPOPROTEIN"/>
    <property type="match status" value="1"/>
</dbReference>
<accession>A0A6J7I1A2</accession>